<proteinExistence type="predicted"/>
<evidence type="ECO:0000313" key="3">
    <source>
        <dbReference type="Proteomes" id="UP000238348"/>
    </source>
</evidence>
<sequence>MAAAAAVAVAAAGDACFEVLDALGLCRLTRRSGDLDGAVPLRVAKACVPLLEGNTFGHQITLAWPIEVQRRLGSLRAEPAGEHREALLRAHRAALPRLVSQGFLAPDGAWHRALRGGLAWTCRTGLGRPRLRLWTGLLVRPDPGIWLRVAGAANRRNVLIEVSEVYLADDGAFVPLVVELRVGDEAPGSLRLEGEIACLAPVRPDVRIEACALADAPEVGRAHAAFYDARYFAAKKGEVTRKYRRLVGGKAGEAKGSAGEGSARAGDVGEGRAGEGSADEENTGEGNAGPARVRLVVAGPAAPEITEVTEVTTAAGPDPVPWRGGARRLASLVVRNAVPFRATFDGHTLAVAPEAQRLAEGAAAVERTFARVFGEDFIAANRGALWYLTKYFTPHPPGEPHFFVKPWAFTRTPPGWSSLLDGVHGDGYDVMRGVVATDVFFATPAVFHVRRIGAPIEVPEGAPLLRVLPVPRDLLRAGFREARFLDA</sequence>
<organism evidence="2 3">
    <name type="scientific">Sorangium cellulosum</name>
    <name type="common">Polyangium cellulosum</name>
    <dbReference type="NCBI Taxonomy" id="56"/>
    <lineage>
        <taxon>Bacteria</taxon>
        <taxon>Pseudomonadati</taxon>
        <taxon>Myxococcota</taxon>
        <taxon>Polyangia</taxon>
        <taxon>Polyangiales</taxon>
        <taxon>Polyangiaceae</taxon>
        <taxon>Sorangium</taxon>
    </lineage>
</organism>
<reference evidence="2 3" key="1">
    <citation type="submission" date="2015-09" db="EMBL/GenBank/DDBJ databases">
        <title>Sorangium comparison.</title>
        <authorList>
            <person name="Zaburannyi N."/>
            <person name="Bunk B."/>
            <person name="Overmann J."/>
            <person name="Mueller R."/>
        </authorList>
    </citation>
    <scope>NUCLEOTIDE SEQUENCE [LARGE SCALE GENOMIC DNA]</scope>
    <source>
        <strain evidence="2 3">So ce26</strain>
    </source>
</reference>
<feature type="compositionally biased region" description="Low complexity" evidence="1">
    <location>
        <begin position="254"/>
        <end position="266"/>
    </location>
</feature>
<name>A0A2L0ENQ5_SORCE</name>
<dbReference type="Proteomes" id="UP000238348">
    <property type="component" value="Chromosome"/>
</dbReference>
<dbReference type="AlphaFoldDB" id="A0A2L0ENQ5"/>
<protein>
    <submittedName>
        <fullName evidence="2">Uncharacterized protein</fullName>
    </submittedName>
</protein>
<gene>
    <name evidence="2" type="ORF">SOCE26_023430</name>
</gene>
<dbReference type="EMBL" id="CP012673">
    <property type="protein sequence ID" value="AUX40941.1"/>
    <property type="molecule type" value="Genomic_DNA"/>
</dbReference>
<feature type="region of interest" description="Disordered" evidence="1">
    <location>
        <begin position="251"/>
        <end position="290"/>
    </location>
</feature>
<accession>A0A2L0ENQ5</accession>
<evidence type="ECO:0000256" key="1">
    <source>
        <dbReference type="SAM" id="MobiDB-lite"/>
    </source>
</evidence>
<evidence type="ECO:0000313" key="2">
    <source>
        <dbReference type="EMBL" id="AUX40941.1"/>
    </source>
</evidence>